<organism evidence="1 2">
    <name type="scientific">Rubritalea spongiae</name>
    <dbReference type="NCBI Taxonomy" id="430797"/>
    <lineage>
        <taxon>Bacteria</taxon>
        <taxon>Pseudomonadati</taxon>
        <taxon>Verrucomicrobiota</taxon>
        <taxon>Verrucomicrobiia</taxon>
        <taxon>Verrucomicrobiales</taxon>
        <taxon>Rubritaleaceae</taxon>
        <taxon>Rubritalea</taxon>
    </lineage>
</organism>
<evidence type="ECO:0000313" key="2">
    <source>
        <dbReference type="Proteomes" id="UP001597297"/>
    </source>
</evidence>
<dbReference type="Proteomes" id="UP001597297">
    <property type="component" value="Unassembled WGS sequence"/>
</dbReference>
<reference evidence="2" key="1">
    <citation type="journal article" date="2019" name="Int. J. Syst. Evol. Microbiol.">
        <title>The Global Catalogue of Microorganisms (GCM) 10K type strain sequencing project: providing services to taxonomists for standard genome sequencing and annotation.</title>
        <authorList>
            <consortium name="The Broad Institute Genomics Platform"/>
            <consortium name="The Broad Institute Genome Sequencing Center for Infectious Disease"/>
            <person name="Wu L."/>
            <person name="Ma J."/>
        </authorList>
    </citation>
    <scope>NUCLEOTIDE SEQUENCE [LARGE SCALE GENOMIC DNA]</scope>
    <source>
        <strain evidence="2">JCM 16545</strain>
    </source>
</reference>
<evidence type="ECO:0000313" key="1">
    <source>
        <dbReference type="EMBL" id="MFD2276887.1"/>
    </source>
</evidence>
<name>A0ABW5E2N4_9BACT</name>
<comment type="caution">
    <text evidence="1">The sequence shown here is derived from an EMBL/GenBank/DDBJ whole genome shotgun (WGS) entry which is preliminary data.</text>
</comment>
<accession>A0ABW5E2N4</accession>
<sequence>MVSLLDVQKQAASLTFEEKEGLLAFLIHELPHHPLGPDDDEVIRREEEMNTGAVDLLSHEEFLKQVGRS</sequence>
<evidence type="ECO:0008006" key="3">
    <source>
        <dbReference type="Google" id="ProtNLM"/>
    </source>
</evidence>
<dbReference type="EMBL" id="JBHUJC010000032">
    <property type="protein sequence ID" value="MFD2276887.1"/>
    <property type="molecule type" value="Genomic_DNA"/>
</dbReference>
<gene>
    <name evidence="1" type="ORF">ACFSQZ_10430</name>
</gene>
<dbReference type="RefSeq" id="WP_377092514.1">
    <property type="nucleotide sequence ID" value="NZ_JBHSJM010000001.1"/>
</dbReference>
<keyword evidence="2" id="KW-1185">Reference proteome</keyword>
<protein>
    <recommendedName>
        <fullName evidence="3">Addiction module protein</fullName>
    </recommendedName>
</protein>
<proteinExistence type="predicted"/>